<evidence type="ECO:0000313" key="2">
    <source>
        <dbReference type="Proteomes" id="UP000235589"/>
    </source>
</evidence>
<protein>
    <recommendedName>
        <fullName evidence="3">Complexin-2</fullName>
    </recommendedName>
</protein>
<dbReference type="GeneID" id="98061953"/>
<reference evidence="1 2" key="1">
    <citation type="submission" date="2017-04" db="EMBL/GenBank/DDBJ databases">
        <title>Monoglobus pectinilyticus 14 draft genome.</title>
        <authorList>
            <person name="Kim C."/>
            <person name="Rosendale D.I."/>
            <person name="Kelly W.J."/>
            <person name="Tannock G.W."/>
            <person name="Patchett M.L."/>
            <person name="Jordens J.Z."/>
        </authorList>
    </citation>
    <scope>NUCLEOTIDE SEQUENCE [LARGE SCALE GENOMIC DNA]</scope>
    <source>
        <strain evidence="1 2">14</strain>
    </source>
</reference>
<dbReference type="OrthoDB" id="2056751at2"/>
<dbReference type="EMBL" id="CP020991">
    <property type="protein sequence ID" value="AUO18716.1"/>
    <property type="molecule type" value="Genomic_DNA"/>
</dbReference>
<organism evidence="1 2">
    <name type="scientific">Monoglobus pectinilyticus</name>
    <dbReference type="NCBI Taxonomy" id="1981510"/>
    <lineage>
        <taxon>Bacteria</taxon>
        <taxon>Bacillati</taxon>
        <taxon>Bacillota</taxon>
        <taxon>Clostridia</taxon>
        <taxon>Monoglobales</taxon>
        <taxon>Monoglobaceae</taxon>
        <taxon>Monoglobus</taxon>
    </lineage>
</organism>
<dbReference type="KEGG" id="mpec:B9O19_00533"/>
<dbReference type="Proteomes" id="UP000235589">
    <property type="component" value="Chromosome"/>
</dbReference>
<dbReference type="AlphaFoldDB" id="A0A2K9P0B7"/>
<evidence type="ECO:0008006" key="3">
    <source>
        <dbReference type="Google" id="ProtNLM"/>
    </source>
</evidence>
<sequence>MKNVQISYELFVKLLLYHLAEDYDDTEEIAKGLQDKLDSMIRHQHYTEYKTAETEEEKQAARQKYLDTVGMHKDFRW</sequence>
<dbReference type="RefSeq" id="WP_102364996.1">
    <property type="nucleotide sequence ID" value="NZ_CP020991.1"/>
</dbReference>
<gene>
    <name evidence="1" type="ORF">B9O19_00533</name>
</gene>
<accession>A0A2K9P0B7</accession>
<proteinExistence type="predicted"/>
<name>A0A2K9P0B7_9FIRM</name>
<keyword evidence="2" id="KW-1185">Reference proteome</keyword>
<evidence type="ECO:0000313" key="1">
    <source>
        <dbReference type="EMBL" id="AUO18716.1"/>
    </source>
</evidence>